<evidence type="ECO:0000313" key="2">
    <source>
        <dbReference type="Proteomes" id="UP001054945"/>
    </source>
</evidence>
<keyword evidence="2" id="KW-1185">Reference proteome</keyword>
<dbReference type="Proteomes" id="UP001054945">
    <property type="component" value="Unassembled WGS sequence"/>
</dbReference>
<protein>
    <submittedName>
        <fullName evidence="1">Uncharacterized protein</fullName>
    </submittedName>
</protein>
<sequence length="76" mass="8561">MSFRCVRKEILSIRSSCGQRVDGPEPCPRAQPSQQEYVNLIRKIQRSTASAGERKLTLKWRSLWSSKTGVKPGGPM</sequence>
<reference evidence="1 2" key="1">
    <citation type="submission" date="2021-06" db="EMBL/GenBank/DDBJ databases">
        <title>Caerostris extrusa draft genome.</title>
        <authorList>
            <person name="Kono N."/>
            <person name="Arakawa K."/>
        </authorList>
    </citation>
    <scope>NUCLEOTIDE SEQUENCE [LARGE SCALE GENOMIC DNA]</scope>
</reference>
<evidence type="ECO:0000313" key="1">
    <source>
        <dbReference type="EMBL" id="GIY45298.1"/>
    </source>
</evidence>
<accession>A0AAV4TFD5</accession>
<organism evidence="1 2">
    <name type="scientific">Caerostris extrusa</name>
    <name type="common">Bark spider</name>
    <name type="synonym">Caerostris bankana</name>
    <dbReference type="NCBI Taxonomy" id="172846"/>
    <lineage>
        <taxon>Eukaryota</taxon>
        <taxon>Metazoa</taxon>
        <taxon>Ecdysozoa</taxon>
        <taxon>Arthropoda</taxon>
        <taxon>Chelicerata</taxon>
        <taxon>Arachnida</taxon>
        <taxon>Araneae</taxon>
        <taxon>Araneomorphae</taxon>
        <taxon>Entelegynae</taxon>
        <taxon>Araneoidea</taxon>
        <taxon>Araneidae</taxon>
        <taxon>Caerostris</taxon>
    </lineage>
</organism>
<gene>
    <name evidence="1" type="ORF">CEXT_366031</name>
</gene>
<dbReference type="EMBL" id="BPLR01011257">
    <property type="protein sequence ID" value="GIY45298.1"/>
    <property type="molecule type" value="Genomic_DNA"/>
</dbReference>
<proteinExistence type="predicted"/>
<name>A0AAV4TFD5_CAEEX</name>
<comment type="caution">
    <text evidence="1">The sequence shown here is derived from an EMBL/GenBank/DDBJ whole genome shotgun (WGS) entry which is preliminary data.</text>
</comment>
<dbReference type="AlphaFoldDB" id="A0AAV4TFD5"/>